<dbReference type="EC" id="2.4.1.25" evidence="3 10"/>
<dbReference type="InterPro" id="IPR003385">
    <property type="entry name" value="Glyco_hydro_77"/>
</dbReference>
<dbReference type="GO" id="GO:0004134">
    <property type="term" value="F:4-alpha-glucanotransferase activity"/>
    <property type="evidence" value="ECO:0007669"/>
    <property type="project" value="UniProtKB-EC"/>
</dbReference>
<dbReference type="InterPro" id="IPR017853">
    <property type="entry name" value="GH"/>
</dbReference>
<comment type="similarity">
    <text evidence="2 10">Belongs to the disproportionating enzyme family.</text>
</comment>
<proteinExistence type="inferred from homology"/>
<keyword evidence="7 10" id="KW-0119">Carbohydrate metabolism</keyword>
<reference evidence="11" key="1">
    <citation type="journal article" date="2021" name="PeerJ">
        <title>Extensive microbial diversity within the chicken gut microbiome revealed by metagenomics and culture.</title>
        <authorList>
            <person name="Gilroy R."/>
            <person name="Ravi A."/>
            <person name="Getino M."/>
            <person name="Pursley I."/>
            <person name="Horton D.L."/>
            <person name="Alikhan N.F."/>
            <person name="Baker D."/>
            <person name="Gharbi K."/>
            <person name="Hall N."/>
            <person name="Watson M."/>
            <person name="Adriaenssens E.M."/>
            <person name="Foster-Nyarko E."/>
            <person name="Jarju S."/>
            <person name="Secka A."/>
            <person name="Antonio M."/>
            <person name="Oren A."/>
            <person name="Chaudhuri R.R."/>
            <person name="La Ragione R."/>
            <person name="Hildebrand F."/>
            <person name="Pallen M.J."/>
        </authorList>
    </citation>
    <scope>NUCLEOTIDE SEQUENCE</scope>
    <source>
        <strain evidence="11">ChiBcec21-2208</strain>
    </source>
</reference>
<keyword evidence="6 10" id="KW-0808">Transferase</keyword>
<protein>
    <recommendedName>
        <fullName evidence="4 10">4-alpha-glucanotransferase</fullName>
        <ecNumber evidence="3 10">2.4.1.25</ecNumber>
    </recommendedName>
    <alternativeName>
        <fullName evidence="8 10">Amylomaltase</fullName>
    </alternativeName>
    <alternativeName>
        <fullName evidence="9 10">Disproportionating enzyme</fullName>
    </alternativeName>
</protein>
<dbReference type="PANTHER" id="PTHR32438:SF5">
    <property type="entry name" value="4-ALPHA-GLUCANOTRANSFERASE DPE1, CHLOROPLASTIC_AMYLOPLASTIC"/>
    <property type="match status" value="1"/>
</dbReference>
<evidence type="ECO:0000313" key="11">
    <source>
        <dbReference type="EMBL" id="HJG29385.1"/>
    </source>
</evidence>
<evidence type="ECO:0000256" key="8">
    <source>
        <dbReference type="ARBA" id="ARBA00031423"/>
    </source>
</evidence>
<evidence type="ECO:0000256" key="3">
    <source>
        <dbReference type="ARBA" id="ARBA00012560"/>
    </source>
</evidence>
<evidence type="ECO:0000256" key="2">
    <source>
        <dbReference type="ARBA" id="ARBA00005684"/>
    </source>
</evidence>
<dbReference type="PANTHER" id="PTHR32438">
    <property type="entry name" value="4-ALPHA-GLUCANOTRANSFERASE DPE1, CHLOROPLASTIC/AMYLOPLASTIC"/>
    <property type="match status" value="1"/>
</dbReference>
<dbReference type="EMBL" id="DYVE01000312">
    <property type="protein sequence ID" value="HJG29385.1"/>
    <property type="molecule type" value="Genomic_DNA"/>
</dbReference>
<evidence type="ECO:0000313" key="12">
    <source>
        <dbReference type="Proteomes" id="UP000782880"/>
    </source>
</evidence>
<keyword evidence="5 10" id="KW-0328">Glycosyltransferase</keyword>
<evidence type="ECO:0000256" key="10">
    <source>
        <dbReference type="RuleBase" id="RU361207"/>
    </source>
</evidence>
<evidence type="ECO:0000256" key="5">
    <source>
        <dbReference type="ARBA" id="ARBA00022676"/>
    </source>
</evidence>
<accession>A0A921IP04</accession>
<gene>
    <name evidence="11" type="primary">malQ</name>
    <name evidence="11" type="ORF">K8V20_12175</name>
</gene>
<dbReference type="NCBIfam" id="TIGR00217">
    <property type="entry name" value="malQ"/>
    <property type="match status" value="1"/>
</dbReference>
<comment type="caution">
    <text evidence="11">The sequence shown here is derived from an EMBL/GenBank/DDBJ whole genome shotgun (WGS) entry which is preliminary data.</text>
</comment>
<organism evidence="11 12">
    <name type="scientific">Subdoligranulum variabile</name>
    <dbReference type="NCBI Taxonomy" id="214851"/>
    <lineage>
        <taxon>Bacteria</taxon>
        <taxon>Bacillati</taxon>
        <taxon>Bacillota</taxon>
        <taxon>Clostridia</taxon>
        <taxon>Eubacteriales</taxon>
        <taxon>Oscillospiraceae</taxon>
        <taxon>Subdoligranulum</taxon>
    </lineage>
</organism>
<reference evidence="11" key="2">
    <citation type="submission" date="2021-09" db="EMBL/GenBank/DDBJ databases">
        <authorList>
            <person name="Gilroy R."/>
        </authorList>
    </citation>
    <scope>NUCLEOTIDE SEQUENCE</scope>
    <source>
        <strain evidence="11">ChiBcec21-2208</strain>
    </source>
</reference>
<evidence type="ECO:0000256" key="4">
    <source>
        <dbReference type="ARBA" id="ARBA00020295"/>
    </source>
</evidence>
<dbReference type="Gene3D" id="3.20.20.80">
    <property type="entry name" value="Glycosidases"/>
    <property type="match status" value="1"/>
</dbReference>
<dbReference type="GO" id="GO:0005975">
    <property type="term" value="P:carbohydrate metabolic process"/>
    <property type="evidence" value="ECO:0007669"/>
    <property type="project" value="InterPro"/>
</dbReference>
<evidence type="ECO:0000256" key="1">
    <source>
        <dbReference type="ARBA" id="ARBA00000439"/>
    </source>
</evidence>
<evidence type="ECO:0000256" key="9">
    <source>
        <dbReference type="ARBA" id="ARBA00031501"/>
    </source>
</evidence>
<comment type="catalytic activity">
    <reaction evidence="1 10">
        <text>Transfers a segment of a (1-&gt;4)-alpha-D-glucan to a new position in an acceptor, which may be glucose or a (1-&gt;4)-alpha-D-glucan.</text>
        <dbReference type="EC" id="2.4.1.25"/>
    </reaction>
</comment>
<evidence type="ECO:0000256" key="7">
    <source>
        <dbReference type="ARBA" id="ARBA00023277"/>
    </source>
</evidence>
<dbReference type="SUPFAM" id="SSF51445">
    <property type="entry name" value="(Trans)glycosidases"/>
    <property type="match status" value="1"/>
</dbReference>
<dbReference type="Proteomes" id="UP000782880">
    <property type="component" value="Unassembled WGS sequence"/>
</dbReference>
<sequence length="493" mass="55092">MRASGVLMHLSSLPSPYGVGTMGAAARAFVDFLAAAGQRYWQLLPICPTSYGDSPYQSFSTYAGNPYLIDLDALAEDGLLTPEEYQTIDWESTPDRVNYGALYRKRWAVLRKACDRLLQNPPPAYADFCADNAFWLPDYALFMALKDEHGGRAWTEWEPALRRRDPAALGAARARCAGAIAFWQGVQYLFFAQWRALKDYANGRGIRIIGDLPIYVAADSVDVWSTPEAFQLDENLLPTEVAGCPPDGFSATGQLWGNPLYNWDAMARDGYAWWVQRFRVLCRTYDVLRIDHFRGFAGYYAIPYGQTDACGGRWRQGPGIALFRAVEQALGKQPIIAEDLGFLTDDVRELLHQSGYPGMKVLEFAFDSRDGGDYLPHTYPRHCVVYTGTHDNEPINGWFQTAPAPDIAHALEYLPLTKEEGYHWGMMRAAWASVADLAVVQAQDLLGLGHEARMNTPSTLGGNWCWRALPGVLDEALAAKVRRQMELYGRLNG</sequence>
<dbReference type="NCBIfam" id="NF011080">
    <property type="entry name" value="PRK14508.1-3"/>
    <property type="match status" value="1"/>
</dbReference>
<dbReference type="AlphaFoldDB" id="A0A921IP04"/>
<evidence type="ECO:0000256" key="6">
    <source>
        <dbReference type="ARBA" id="ARBA00022679"/>
    </source>
</evidence>
<name>A0A921IP04_9FIRM</name>
<dbReference type="Pfam" id="PF02446">
    <property type="entry name" value="Glyco_hydro_77"/>
    <property type="match status" value="1"/>
</dbReference>